<dbReference type="GO" id="GO:0008843">
    <property type="term" value="F:endochitinase activity"/>
    <property type="evidence" value="ECO:0007669"/>
    <property type="project" value="UniProtKB-EC"/>
</dbReference>
<evidence type="ECO:0000256" key="4">
    <source>
        <dbReference type="ARBA" id="ARBA00022729"/>
    </source>
</evidence>
<dbReference type="SMART" id="SM00636">
    <property type="entry name" value="Glyco_18"/>
    <property type="match status" value="1"/>
</dbReference>
<name>A0A8J7W2Q6_9FIRM</name>
<comment type="catalytic activity">
    <reaction evidence="1">
        <text>Random endo-hydrolysis of N-acetyl-beta-D-glucosaminide (1-&gt;4)-beta-linkages in chitin and chitodextrins.</text>
        <dbReference type="EC" id="3.2.1.14"/>
    </reaction>
</comment>
<evidence type="ECO:0000256" key="9">
    <source>
        <dbReference type="ARBA" id="ARBA00023326"/>
    </source>
</evidence>
<keyword evidence="5 10" id="KW-0378">Hydrolase</keyword>
<dbReference type="InterPro" id="IPR011583">
    <property type="entry name" value="Chitinase_II/V-like_cat"/>
</dbReference>
<protein>
    <recommendedName>
        <fullName evidence="3">chitinase</fullName>
        <ecNumber evidence="3">3.2.1.14</ecNumber>
    </recommendedName>
</protein>
<evidence type="ECO:0000256" key="7">
    <source>
        <dbReference type="ARBA" id="ARBA00023277"/>
    </source>
</evidence>
<comment type="similarity">
    <text evidence="2">Belongs to the glycosyl hydrolase 18 family. Chitinase class II subfamily.</text>
</comment>
<dbReference type="InterPro" id="IPR036116">
    <property type="entry name" value="FN3_sf"/>
</dbReference>
<dbReference type="InterPro" id="IPR017853">
    <property type="entry name" value="GH"/>
</dbReference>
<dbReference type="GO" id="GO:0008061">
    <property type="term" value="F:chitin binding"/>
    <property type="evidence" value="ECO:0007669"/>
    <property type="project" value="InterPro"/>
</dbReference>
<dbReference type="GO" id="GO:0000272">
    <property type="term" value="P:polysaccharide catabolic process"/>
    <property type="evidence" value="ECO:0007669"/>
    <property type="project" value="UniProtKB-KW"/>
</dbReference>
<keyword evidence="9" id="KW-0624">Polysaccharide degradation</keyword>
<dbReference type="SUPFAM" id="SSF51445">
    <property type="entry name" value="(Trans)glycosidases"/>
    <property type="match status" value="1"/>
</dbReference>
<dbReference type="Gene3D" id="3.10.50.10">
    <property type="match status" value="1"/>
</dbReference>
<evidence type="ECO:0000256" key="1">
    <source>
        <dbReference type="ARBA" id="ARBA00000822"/>
    </source>
</evidence>
<keyword evidence="7" id="KW-0119">Carbohydrate metabolism</keyword>
<evidence type="ECO:0000256" key="3">
    <source>
        <dbReference type="ARBA" id="ARBA00012729"/>
    </source>
</evidence>
<feature type="signal peptide" evidence="11">
    <location>
        <begin position="1"/>
        <end position="30"/>
    </location>
</feature>
<dbReference type="InterPro" id="IPR001223">
    <property type="entry name" value="Glyco_hydro18_cat"/>
</dbReference>
<evidence type="ECO:0000256" key="2">
    <source>
        <dbReference type="ARBA" id="ARBA00009121"/>
    </source>
</evidence>
<feature type="domain" description="Fibronectin type-III" evidence="12">
    <location>
        <begin position="42"/>
        <end position="127"/>
    </location>
</feature>
<dbReference type="Gene3D" id="2.60.40.10">
    <property type="entry name" value="Immunoglobulins"/>
    <property type="match status" value="1"/>
</dbReference>
<dbReference type="AlphaFoldDB" id="A0A8J7W2Q6"/>
<dbReference type="PROSITE" id="PS51910">
    <property type="entry name" value="GH18_2"/>
    <property type="match status" value="1"/>
</dbReference>
<dbReference type="InterPro" id="IPR001579">
    <property type="entry name" value="Glyco_hydro_18_chit_AS"/>
</dbReference>
<dbReference type="SMART" id="SM00060">
    <property type="entry name" value="FN3"/>
    <property type="match status" value="1"/>
</dbReference>
<dbReference type="InterPro" id="IPR029070">
    <property type="entry name" value="Chitinase_insertion_sf"/>
</dbReference>
<dbReference type="RefSeq" id="WP_227019506.1">
    <property type="nucleotide sequence ID" value="NZ_JAGSND010000012.1"/>
</dbReference>
<gene>
    <name evidence="14" type="ORF">KCX82_15920</name>
</gene>
<sequence length="490" mass="53970">MIKKQNMYKTILALTLVFLLVFSYASNHYAFGAKPDKTAPTAPTNLRATSVNETSVTLSWNPSTDNIGVKTYDIYRNNTYLSSSTATSYTAASLTPATTYQFYVKAKDAKGNISVSSNVISVTTTATTPLPPPTPVPQPLSNRIVGYYAAWATYTGTTPDKIDATKLTHINYAFANIGPDLKITLGYPDIDVNNFKMLNALKTTNPNLKTLISVGGWSWSGKFSDAALTDASRTAFADSCVTFITQYGFDGVDLDWEYPVSGGLTTNAKRAEDKQNFTLLLKKIREKLDARGAVDNKHYLLTIAGGAGGSYANNTELSLIHQYLDYATIMTYDLHGTWDSYTDLHAPLYTNSDVTPQYKASVDSSLNAWYQASFPKDKIVVGIPFYGYLYSSVNNANNGLYQRFSGASSISYHSIVTNYLNKPGYTRYFHSQSMVPWLFNGTVFISYEDPQSIGIKTDYIKSKGLGGAMIWELSQDSNKVLLNSVYDGLK</sequence>
<accession>A0A8J7W2Q6</accession>
<dbReference type="CDD" id="cd00063">
    <property type="entry name" value="FN3"/>
    <property type="match status" value="1"/>
</dbReference>
<dbReference type="PANTHER" id="PTHR11177:SF317">
    <property type="entry name" value="CHITINASE 12-RELATED"/>
    <property type="match status" value="1"/>
</dbReference>
<dbReference type="SUPFAM" id="SSF49265">
    <property type="entry name" value="Fibronectin type III"/>
    <property type="match status" value="1"/>
</dbReference>
<dbReference type="Pfam" id="PF00704">
    <property type="entry name" value="Glyco_hydro_18"/>
    <property type="match status" value="1"/>
</dbReference>
<keyword evidence="8 10" id="KW-0326">Glycosidase</keyword>
<keyword evidence="6" id="KW-0146">Chitin degradation</keyword>
<evidence type="ECO:0000256" key="8">
    <source>
        <dbReference type="ARBA" id="ARBA00023295"/>
    </source>
</evidence>
<dbReference type="EC" id="3.2.1.14" evidence="3"/>
<dbReference type="SUPFAM" id="SSF54556">
    <property type="entry name" value="Chitinase insertion domain"/>
    <property type="match status" value="1"/>
</dbReference>
<dbReference type="InterPro" id="IPR013783">
    <property type="entry name" value="Ig-like_fold"/>
</dbReference>
<feature type="chain" id="PRO_5035267815" description="chitinase" evidence="11">
    <location>
        <begin position="31"/>
        <end position="490"/>
    </location>
</feature>
<evidence type="ECO:0000259" key="13">
    <source>
        <dbReference type="PROSITE" id="PS51910"/>
    </source>
</evidence>
<evidence type="ECO:0000256" key="5">
    <source>
        <dbReference type="ARBA" id="ARBA00022801"/>
    </source>
</evidence>
<dbReference type="EMBL" id="JAGSND010000012">
    <property type="protein sequence ID" value="MBR0599374.1"/>
    <property type="molecule type" value="Genomic_DNA"/>
</dbReference>
<evidence type="ECO:0000256" key="6">
    <source>
        <dbReference type="ARBA" id="ARBA00023024"/>
    </source>
</evidence>
<dbReference type="Pfam" id="PF00041">
    <property type="entry name" value="fn3"/>
    <property type="match status" value="1"/>
</dbReference>
<dbReference type="FunFam" id="2.60.40.10:FF:001114">
    <property type="entry name" value="Chitinase A1"/>
    <property type="match status" value="1"/>
</dbReference>
<dbReference type="InterPro" id="IPR050314">
    <property type="entry name" value="Glycosyl_Hydrlase_18"/>
</dbReference>
<evidence type="ECO:0000256" key="11">
    <source>
        <dbReference type="SAM" id="SignalP"/>
    </source>
</evidence>
<comment type="caution">
    <text evidence="14">The sequence shown here is derived from an EMBL/GenBank/DDBJ whole genome shotgun (WGS) entry which is preliminary data.</text>
</comment>
<dbReference type="CDD" id="cd06548">
    <property type="entry name" value="GH18_chitinase"/>
    <property type="match status" value="1"/>
</dbReference>
<evidence type="ECO:0000256" key="10">
    <source>
        <dbReference type="RuleBase" id="RU000489"/>
    </source>
</evidence>
<reference evidence="14" key="1">
    <citation type="submission" date="2021-04" db="EMBL/GenBank/DDBJ databases">
        <title>Sinoanaerobacter chloroacetimidivorans sp. nov., an obligate anaerobic bacterium isolated from anaerobic sludge.</title>
        <authorList>
            <person name="Bao Y."/>
        </authorList>
    </citation>
    <scope>NUCLEOTIDE SEQUENCE</scope>
    <source>
        <strain evidence="14">BAD-6</strain>
    </source>
</reference>
<dbReference type="PROSITE" id="PS01095">
    <property type="entry name" value="GH18_1"/>
    <property type="match status" value="1"/>
</dbReference>
<dbReference type="PANTHER" id="PTHR11177">
    <property type="entry name" value="CHITINASE"/>
    <property type="match status" value="1"/>
</dbReference>
<evidence type="ECO:0000313" key="15">
    <source>
        <dbReference type="Proteomes" id="UP000675664"/>
    </source>
</evidence>
<dbReference type="PROSITE" id="PS50853">
    <property type="entry name" value="FN3"/>
    <property type="match status" value="1"/>
</dbReference>
<dbReference type="Gene3D" id="3.20.20.80">
    <property type="entry name" value="Glycosidases"/>
    <property type="match status" value="1"/>
</dbReference>
<evidence type="ECO:0000259" key="12">
    <source>
        <dbReference type="PROSITE" id="PS50853"/>
    </source>
</evidence>
<evidence type="ECO:0000313" key="14">
    <source>
        <dbReference type="EMBL" id="MBR0599374.1"/>
    </source>
</evidence>
<dbReference type="InterPro" id="IPR003961">
    <property type="entry name" value="FN3_dom"/>
</dbReference>
<organism evidence="14 15">
    <name type="scientific">Sinanaerobacter chloroacetimidivorans</name>
    <dbReference type="NCBI Taxonomy" id="2818044"/>
    <lineage>
        <taxon>Bacteria</taxon>
        <taxon>Bacillati</taxon>
        <taxon>Bacillota</taxon>
        <taxon>Clostridia</taxon>
        <taxon>Peptostreptococcales</taxon>
        <taxon>Anaerovoracaceae</taxon>
        <taxon>Sinanaerobacter</taxon>
    </lineage>
</organism>
<dbReference type="GO" id="GO:0006032">
    <property type="term" value="P:chitin catabolic process"/>
    <property type="evidence" value="ECO:0007669"/>
    <property type="project" value="UniProtKB-KW"/>
</dbReference>
<keyword evidence="4 11" id="KW-0732">Signal</keyword>
<reference evidence="14" key="2">
    <citation type="submission" date="2021-04" db="EMBL/GenBank/DDBJ databases">
        <authorList>
            <person name="Liu J."/>
        </authorList>
    </citation>
    <scope>NUCLEOTIDE SEQUENCE</scope>
    <source>
        <strain evidence="14">BAD-6</strain>
    </source>
</reference>
<feature type="domain" description="GH18" evidence="13">
    <location>
        <begin position="142"/>
        <end position="490"/>
    </location>
</feature>
<proteinExistence type="inferred from homology"/>
<dbReference type="Proteomes" id="UP000675664">
    <property type="component" value="Unassembled WGS sequence"/>
</dbReference>
<keyword evidence="15" id="KW-1185">Reference proteome</keyword>